<protein>
    <submittedName>
        <fullName evidence="2">Uncharacterized protein</fullName>
    </submittedName>
</protein>
<evidence type="ECO:0000313" key="2">
    <source>
        <dbReference type="WBParaSite" id="JU765_v2.g15087.t1"/>
    </source>
</evidence>
<dbReference type="WBParaSite" id="JU765_v2.g15087.t1">
    <property type="protein sequence ID" value="JU765_v2.g15087.t1"/>
    <property type="gene ID" value="JU765_v2.g15087"/>
</dbReference>
<reference evidence="2" key="1">
    <citation type="submission" date="2022-11" db="UniProtKB">
        <authorList>
            <consortium name="WormBaseParasite"/>
        </authorList>
    </citation>
    <scope>IDENTIFICATION</scope>
</reference>
<evidence type="ECO:0000313" key="1">
    <source>
        <dbReference type="Proteomes" id="UP000887576"/>
    </source>
</evidence>
<sequence length="199" mass="22942">LPNQRVDMQFIPSYIRDNVHRQNAVDPQVRYNNIMDEVHHLNFNNEVTKAFGISLNLEPVEKATVLQFDRPDKPKILLGGGKIINPQDDGRFNIGFGRYYRPATIEKWAVLFPSNAPGEEIKAFVDKFTKAAEDRGIQFKSQAKPTQFRGTRFADLRHIFEGFQKEKIHYVLMVDRKSNVASHGILKLVESLYKIVTQQ</sequence>
<accession>A0AC34QD14</accession>
<name>A0AC34QD14_9BILA</name>
<proteinExistence type="predicted"/>
<organism evidence="1 2">
    <name type="scientific">Panagrolaimus sp. JU765</name>
    <dbReference type="NCBI Taxonomy" id="591449"/>
    <lineage>
        <taxon>Eukaryota</taxon>
        <taxon>Metazoa</taxon>
        <taxon>Ecdysozoa</taxon>
        <taxon>Nematoda</taxon>
        <taxon>Chromadorea</taxon>
        <taxon>Rhabditida</taxon>
        <taxon>Tylenchina</taxon>
        <taxon>Panagrolaimomorpha</taxon>
        <taxon>Panagrolaimoidea</taxon>
        <taxon>Panagrolaimidae</taxon>
        <taxon>Panagrolaimus</taxon>
    </lineage>
</organism>
<dbReference type="Proteomes" id="UP000887576">
    <property type="component" value="Unplaced"/>
</dbReference>